<dbReference type="Proteomes" id="UP001445076">
    <property type="component" value="Unassembled WGS sequence"/>
</dbReference>
<name>A0AAW0Y5M4_CHEQU</name>
<gene>
    <name evidence="2" type="ORF">OTU49_014945</name>
</gene>
<dbReference type="EMBL" id="JARKIK010000007">
    <property type="protein sequence ID" value="KAK8750680.1"/>
    <property type="molecule type" value="Genomic_DNA"/>
</dbReference>
<feature type="compositionally biased region" description="Pro residues" evidence="1">
    <location>
        <begin position="590"/>
        <end position="602"/>
    </location>
</feature>
<feature type="compositionally biased region" description="Low complexity" evidence="1">
    <location>
        <begin position="390"/>
        <end position="402"/>
    </location>
</feature>
<keyword evidence="3" id="KW-1185">Reference proteome</keyword>
<feature type="region of interest" description="Disordered" evidence="1">
    <location>
        <begin position="116"/>
        <end position="227"/>
    </location>
</feature>
<feature type="region of interest" description="Disordered" evidence="1">
    <location>
        <begin position="243"/>
        <end position="278"/>
    </location>
</feature>
<protein>
    <submittedName>
        <fullName evidence="2">Uncharacterized protein</fullName>
    </submittedName>
</protein>
<organism evidence="2 3">
    <name type="scientific">Cherax quadricarinatus</name>
    <name type="common">Australian red claw crayfish</name>
    <dbReference type="NCBI Taxonomy" id="27406"/>
    <lineage>
        <taxon>Eukaryota</taxon>
        <taxon>Metazoa</taxon>
        <taxon>Ecdysozoa</taxon>
        <taxon>Arthropoda</taxon>
        <taxon>Crustacea</taxon>
        <taxon>Multicrustacea</taxon>
        <taxon>Malacostraca</taxon>
        <taxon>Eumalacostraca</taxon>
        <taxon>Eucarida</taxon>
        <taxon>Decapoda</taxon>
        <taxon>Pleocyemata</taxon>
        <taxon>Astacidea</taxon>
        <taxon>Parastacoidea</taxon>
        <taxon>Parastacidae</taxon>
        <taxon>Cherax</taxon>
    </lineage>
</organism>
<proteinExistence type="predicted"/>
<feature type="compositionally biased region" description="Polar residues" evidence="1">
    <location>
        <begin position="521"/>
        <end position="530"/>
    </location>
</feature>
<reference evidence="2 3" key="1">
    <citation type="journal article" date="2024" name="BMC Genomics">
        <title>Genome assembly of redclaw crayfish (Cherax quadricarinatus) provides insights into its immune adaptation and hypoxia tolerance.</title>
        <authorList>
            <person name="Liu Z."/>
            <person name="Zheng J."/>
            <person name="Li H."/>
            <person name="Fang K."/>
            <person name="Wang S."/>
            <person name="He J."/>
            <person name="Zhou D."/>
            <person name="Weng S."/>
            <person name="Chi M."/>
            <person name="Gu Z."/>
            <person name="He J."/>
            <person name="Li F."/>
            <person name="Wang M."/>
        </authorList>
    </citation>
    <scope>NUCLEOTIDE SEQUENCE [LARGE SCALE GENOMIC DNA]</scope>
    <source>
        <strain evidence="2">ZL_2023a</strain>
    </source>
</reference>
<feature type="region of interest" description="Disordered" evidence="1">
    <location>
        <begin position="290"/>
        <end position="493"/>
    </location>
</feature>
<feature type="compositionally biased region" description="Basic residues" evidence="1">
    <location>
        <begin position="458"/>
        <end position="468"/>
    </location>
</feature>
<dbReference type="AlphaFoldDB" id="A0AAW0Y5M4"/>
<feature type="compositionally biased region" description="Low complexity" evidence="1">
    <location>
        <begin position="544"/>
        <end position="589"/>
    </location>
</feature>
<feature type="non-terminal residue" evidence="2">
    <location>
        <position position="638"/>
    </location>
</feature>
<evidence type="ECO:0000313" key="3">
    <source>
        <dbReference type="Proteomes" id="UP001445076"/>
    </source>
</evidence>
<feature type="compositionally biased region" description="Polar residues" evidence="1">
    <location>
        <begin position="140"/>
        <end position="171"/>
    </location>
</feature>
<comment type="caution">
    <text evidence="2">The sequence shown here is derived from an EMBL/GenBank/DDBJ whole genome shotgun (WGS) entry which is preliminary data.</text>
</comment>
<feature type="compositionally biased region" description="Low complexity" evidence="1">
    <location>
        <begin position="116"/>
        <end position="139"/>
    </location>
</feature>
<feature type="compositionally biased region" description="Basic and acidic residues" evidence="1">
    <location>
        <begin position="379"/>
        <end position="389"/>
    </location>
</feature>
<evidence type="ECO:0000313" key="2">
    <source>
        <dbReference type="EMBL" id="KAK8750680.1"/>
    </source>
</evidence>
<evidence type="ECO:0000256" key="1">
    <source>
        <dbReference type="SAM" id="MobiDB-lite"/>
    </source>
</evidence>
<feature type="compositionally biased region" description="Low complexity" evidence="1">
    <location>
        <begin position="251"/>
        <end position="260"/>
    </location>
</feature>
<feature type="compositionally biased region" description="Polar residues" evidence="1">
    <location>
        <begin position="318"/>
        <end position="334"/>
    </location>
</feature>
<feature type="region of interest" description="Disordered" evidence="1">
    <location>
        <begin position="1"/>
        <end position="25"/>
    </location>
</feature>
<feature type="compositionally biased region" description="Low complexity" evidence="1">
    <location>
        <begin position="172"/>
        <end position="218"/>
    </location>
</feature>
<feature type="compositionally biased region" description="Low complexity" evidence="1">
    <location>
        <begin position="603"/>
        <end position="638"/>
    </location>
</feature>
<accession>A0AAW0Y5M4</accession>
<feature type="region of interest" description="Disordered" evidence="1">
    <location>
        <begin position="510"/>
        <end position="638"/>
    </location>
</feature>
<feature type="compositionally biased region" description="Basic and acidic residues" evidence="1">
    <location>
        <begin position="1"/>
        <end position="17"/>
    </location>
</feature>
<sequence length="638" mass="65638">MRRMDKSREGERGEKSRGGLPPGMDPATAALYAPWLHQEQALLSAWWNIAGLQQMELLSRLQGGLGGSSGQAGAAAAVAAAAGGLGGYGGLHPEHLMNLEILQAQHAAAMAAALSTSKSSSSSSKSSKSSKSVSSSSSSNGKGITSTLSYRGSPATTTTTYSSRAQEPSSNSSRASLEISRLASSSHSSSSNSSRPPSYPYSTSSHRYSSPLSGLESVSSHHSDLGSSPNLSYGIATLIADKHPSHHKSHSSSSSVNSSSTQAERVAEKLASNGSVSISKAIRNKELEIIPISPAGKGSSQSHGSAPPHRDKSEPKVSISTVGSGNSRLSNGVPSSAAWREESASVSIEPCGSGTPTSADDAPLNLSMKAPSLKPSSKGVDKRELKESHPSSLSLSRSGVPPFDFPQNLSGGLGSGLTPSLEVLQSLYGQPGEPRDVLASMQEALQRQLLGTDGKRDEKKKRRDKAHRQSFYQMEDAQERARHLGRGVSKPKKNTVASLLEQCRAAGIKPSSLPLPPTTSIAATPVTTSPPLHVACPRTGESLSITSTSPTFNSSSSSSPSPASQSLPPTLIPGLPANLPSSLSASIGSPAPPPPIPTPPVPSLSISAVTTSPAISTEPTTITTSSTTSTSSVVSTPM</sequence>
<feature type="compositionally biased region" description="Basic residues" evidence="1">
    <location>
        <begin position="483"/>
        <end position="493"/>
    </location>
</feature>